<dbReference type="AlphaFoldDB" id="A0A410G4P5"/>
<reference evidence="1 2" key="1">
    <citation type="submission" date="2019-01" db="EMBL/GenBank/DDBJ databases">
        <title>Complete genome sequencing of Aequorivita sp. H23M31.</title>
        <authorList>
            <person name="Bae J.-W."/>
        </authorList>
    </citation>
    <scope>NUCLEOTIDE SEQUENCE [LARGE SCALE GENOMIC DNA]</scope>
    <source>
        <strain evidence="1 2">H23M31</strain>
    </source>
</reference>
<name>A0A410G4P5_9FLAO</name>
<protein>
    <submittedName>
        <fullName evidence="1">Uncharacterized protein</fullName>
    </submittedName>
</protein>
<proteinExistence type="predicted"/>
<dbReference type="EMBL" id="CP034951">
    <property type="protein sequence ID" value="QAA82219.1"/>
    <property type="molecule type" value="Genomic_DNA"/>
</dbReference>
<sequence>MPKERQQRMKRNTLYIFFVIFLIWGNGFAQPGAYGGSLEFKVYKDGKQVDLSGKNWKIIPNNGLFKEPSNPYKHPDFYQIVSVPTPMGGMVKPDFYLDIVFKKDTMRVYTPNFSNTDVKLDSITFKKGTYKIPNHIYGLKQMVDENKALNYKPTLNEDWEVFSTNVLETYKCYIEKIEDIEFLSRRSPYGTTKEWDKMSTTKRQLFSFRNNIIMTTEDRKNYVIYEIKNISETTFWGEDIGGYISINSIFQKNNTIYALIEKFYGSTQPSGTTYGIYKLHFVEESISDTLLDYLKRKQIEEDYEAVIKLIERHPSPSVWEIKLTEIKTEYDIAVKSFNEAPKK</sequence>
<evidence type="ECO:0000313" key="2">
    <source>
        <dbReference type="Proteomes" id="UP000285517"/>
    </source>
</evidence>
<dbReference type="Proteomes" id="UP000285517">
    <property type="component" value="Chromosome"/>
</dbReference>
<dbReference type="KEGG" id="aev:EI546_11020"/>
<evidence type="ECO:0000313" key="1">
    <source>
        <dbReference type="EMBL" id="QAA82219.1"/>
    </source>
</evidence>
<keyword evidence="2" id="KW-1185">Reference proteome</keyword>
<dbReference type="OrthoDB" id="9842342at2"/>
<accession>A0A410G4P5</accession>
<organism evidence="1 2">
    <name type="scientific">Aequorivita ciconiae</name>
    <dbReference type="NCBI Taxonomy" id="2494375"/>
    <lineage>
        <taxon>Bacteria</taxon>
        <taxon>Pseudomonadati</taxon>
        <taxon>Bacteroidota</taxon>
        <taxon>Flavobacteriia</taxon>
        <taxon>Flavobacteriales</taxon>
        <taxon>Flavobacteriaceae</taxon>
        <taxon>Aequorivita</taxon>
    </lineage>
</organism>
<dbReference type="RefSeq" id="WP_128250592.1">
    <property type="nucleotide sequence ID" value="NZ_CP034951.1"/>
</dbReference>
<gene>
    <name evidence="1" type="ORF">EI546_11020</name>
</gene>